<comment type="subcellular location">
    <subcellularLocation>
        <location evidence="1">Cell membrane</location>
        <topology evidence="1">Multi-pass membrane protein</topology>
    </subcellularLocation>
</comment>
<feature type="transmembrane region" description="Helical" evidence="8">
    <location>
        <begin position="30"/>
        <end position="46"/>
    </location>
</feature>
<dbReference type="GO" id="GO:0005886">
    <property type="term" value="C:plasma membrane"/>
    <property type="evidence" value="ECO:0007669"/>
    <property type="project" value="UniProtKB-SubCell"/>
</dbReference>
<dbReference type="OrthoDB" id="9810047at2"/>
<dbReference type="Pfam" id="PF12821">
    <property type="entry name" value="ThrE_2"/>
    <property type="match status" value="1"/>
</dbReference>
<dbReference type="EMBL" id="PTIS01000001">
    <property type="protein sequence ID" value="PPK49355.1"/>
    <property type="molecule type" value="Genomic_DNA"/>
</dbReference>
<dbReference type="RefSeq" id="WP_029450710.1">
    <property type="nucleotide sequence ID" value="NZ_PTIS01000001.1"/>
</dbReference>
<evidence type="ECO:0000313" key="11">
    <source>
        <dbReference type="Proteomes" id="UP000239863"/>
    </source>
</evidence>
<keyword evidence="5 8" id="KW-1133">Transmembrane helix</keyword>
<feature type="domain" description="Threonine/Serine exporter ThrE" evidence="9">
    <location>
        <begin position="8"/>
        <end position="135"/>
    </location>
</feature>
<evidence type="ECO:0000256" key="2">
    <source>
        <dbReference type="ARBA" id="ARBA00022475"/>
    </source>
</evidence>
<evidence type="ECO:0000256" key="4">
    <source>
        <dbReference type="ARBA" id="ARBA00022692"/>
    </source>
</evidence>
<dbReference type="PANTHER" id="PTHR34390:SF1">
    <property type="entry name" value="SUCCINATE TRANSPORTER SUBUNIT YJJB-RELATED"/>
    <property type="match status" value="1"/>
</dbReference>
<feature type="transmembrane region" description="Helical" evidence="8">
    <location>
        <begin position="81"/>
        <end position="99"/>
    </location>
</feature>
<organism evidence="10 11">
    <name type="scientific">Clostridium algidicarnis DSM 15099</name>
    <dbReference type="NCBI Taxonomy" id="1121295"/>
    <lineage>
        <taxon>Bacteria</taxon>
        <taxon>Bacillati</taxon>
        <taxon>Bacillota</taxon>
        <taxon>Clostridia</taxon>
        <taxon>Eubacteriales</taxon>
        <taxon>Clostridiaceae</taxon>
        <taxon>Clostridium</taxon>
    </lineage>
</organism>
<keyword evidence="3" id="KW-0997">Cell inner membrane</keyword>
<evidence type="ECO:0000256" key="8">
    <source>
        <dbReference type="SAM" id="Phobius"/>
    </source>
</evidence>
<evidence type="ECO:0000259" key="9">
    <source>
        <dbReference type="Pfam" id="PF12821"/>
    </source>
</evidence>
<accession>A0A2S6G0P6</accession>
<evidence type="ECO:0000256" key="7">
    <source>
        <dbReference type="ARBA" id="ARBA00034125"/>
    </source>
</evidence>
<dbReference type="GO" id="GO:0015744">
    <property type="term" value="P:succinate transport"/>
    <property type="evidence" value="ECO:0007669"/>
    <property type="project" value="TreeGrafter"/>
</dbReference>
<dbReference type="InterPro" id="IPR024528">
    <property type="entry name" value="ThrE_2"/>
</dbReference>
<dbReference type="GeneID" id="75089046"/>
<keyword evidence="4 8" id="KW-0812">Transmembrane</keyword>
<dbReference type="STRING" id="37659.GCA_000703125_00074"/>
<evidence type="ECO:0000256" key="3">
    <source>
        <dbReference type="ARBA" id="ARBA00022519"/>
    </source>
</evidence>
<name>A0A2S6G0P6_9CLOT</name>
<keyword evidence="2" id="KW-1003">Cell membrane</keyword>
<feature type="transmembrane region" description="Helical" evidence="8">
    <location>
        <begin position="6"/>
        <end position="23"/>
    </location>
</feature>
<dbReference type="AlphaFoldDB" id="A0A2S6G0P6"/>
<evidence type="ECO:0000256" key="6">
    <source>
        <dbReference type="ARBA" id="ARBA00023136"/>
    </source>
</evidence>
<protein>
    <submittedName>
        <fullName evidence="10">Uncharacterized membrane protein YjjB (DUF3815 family)</fullName>
    </submittedName>
</protein>
<feature type="transmembrane region" description="Helical" evidence="8">
    <location>
        <begin position="52"/>
        <end position="69"/>
    </location>
</feature>
<feature type="transmembrane region" description="Helical" evidence="8">
    <location>
        <begin position="119"/>
        <end position="138"/>
    </location>
</feature>
<evidence type="ECO:0000256" key="5">
    <source>
        <dbReference type="ARBA" id="ARBA00022989"/>
    </source>
</evidence>
<gene>
    <name evidence="10" type="ORF">BD821_10114</name>
</gene>
<dbReference type="PANTHER" id="PTHR34390">
    <property type="entry name" value="UPF0442 PROTEIN YJJB-RELATED"/>
    <property type="match status" value="1"/>
</dbReference>
<proteinExistence type="inferred from homology"/>
<keyword evidence="6 8" id="KW-0472">Membrane</keyword>
<dbReference type="InterPro" id="IPR050539">
    <property type="entry name" value="ThrE_Dicarb/AminoAcid_Exp"/>
</dbReference>
<evidence type="ECO:0000313" key="10">
    <source>
        <dbReference type="EMBL" id="PPK49355.1"/>
    </source>
</evidence>
<sequence>MTQSEIVQIISAIIGTIGFGLYFRVKKKRLLVVTFGGFIAWVVYLLCYHYTYNIFICNMISAIVVSIYSEVIARILKAPSTVFMLPSLVPLLPGGALYYTMSGIVQGNIGMIGEYGLQTIKTTFGIAFGVLVSTVFIYRSKNNRTTSY</sequence>
<comment type="caution">
    <text evidence="10">The sequence shown here is derived from an EMBL/GenBank/DDBJ whole genome shotgun (WGS) entry which is preliminary data.</text>
</comment>
<evidence type="ECO:0000256" key="1">
    <source>
        <dbReference type="ARBA" id="ARBA00004651"/>
    </source>
</evidence>
<reference evidence="10 11" key="1">
    <citation type="submission" date="2018-02" db="EMBL/GenBank/DDBJ databases">
        <title>Genomic Encyclopedia of Archaeal and Bacterial Type Strains, Phase II (KMG-II): from individual species to whole genera.</title>
        <authorList>
            <person name="Goeker M."/>
        </authorList>
    </citation>
    <scope>NUCLEOTIDE SEQUENCE [LARGE SCALE GENOMIC DNA]</scope>
    <source>
        <strain evidence="10 11">DSM 15099</strain>
    </source>
</reference>
<comment type="similarity">
    <text evidence="7">Belongs to the ThrE exporter (TC 2.A.79) family.</text>
</comment>
<dbReference type="Proteomes" id="UP000239863">
    <property type="component" value="Unassembled WGS sequence"/>
</dbReference>